<dbReference type="KEGG" id="fri:FraEuI1c_6370"/>
<dbReference type="HOGENOM" id="CLU_060077_2_1_11"/>
<proteinExistence type="predicted"/>
<evidence type="ECO:0000313" key="4">
    <source>
        <dbReference type="EMBL" id="ADP84354.1"/>
    </source>
</evidence>
<evidence type="ECO:0000313" key="5">
    <source>
        <dbReference type="Proteomes" id="UP000002484"/>
    </source>
</evidence>
<name>E3J5X3_PSEI1</name>
<dbReference type="PRINTS" id="PR00040">
    <property type="entry name" value="HTHMERR"/>
</dbReference>
<dbReference type="PANTHER" id="PTHR30204">
    <property type="entry name" value="REDOX-CYCLING DRUG-SENSING TRANSCRIPTIONAL ACTIVATOR SOXR"/>
    <property type="match status" value="1"/>
</dbReference>
<dbReference type="Pfam" id="PF13411">
    <property type="entry name" value="MerR_1"/>
    <property type="match status" value="1"/>
</dbReference>
<dbReference type="OrthoDB" id="9809391at2"/>
<keyword evidence="1" id="KW-0238">DNA-binding</keyword>
<feature type="region of interest" description="Disordered" evidence="2">
    <location>
        <begin position="148"/>
        <end position="177"/>
    </location>
</feature>
<sequence>MGGQPLFTVRRDSSTATRGVAAEAPPVLQIGDVARQVGLSLRTVRFYEEAGLLTPVGRTQGGFRLYDEDALDRLLLIKRMKPLGFTLEEMRSLLAVRDELRLPGLTAERRHELRERLRTWAALAEQKLADLRARAGIAADFVAGLHDDATRDPSSPAIAPIRDDDPGDGQEAVTERT</sequence>
<dbReference type="FunCoup" id="E3J5X3">
    <property type="interactions" value="9"/>
</dbReference>
<feature type="domain" description="HTH merR-type" evidence="3">
    <location>
        <begin position="27"/>
        <end position="96"/>
    </location>
</feature>
<reference evidence="4 5" key="1">
    <citation type="submission" date="2010-10" db="EMBL/GenBank/DDBJ databases">
        <title>Complete sequence of Frankia sp. EuI1c.</title>
        <authorList>
            <consortium name="US DOE Joint Genome Institute"/>
            <person name="Lucas S."/>
            <person name="Copeland A."/>
            <person name="Lapidus A."/>
            <person name="Cheng J.-F."/>
            <person name="Bruce D."/>
            <person name="Goodwin L."/>
            <person name="Pitluck S."/>
            <person name="Chertkov O."/>
            <person name="Detter J.C."/>
            <person name="Han C."/>
            <person name="Tapia R."/>
            <person name="Land M."/>
            <person name="Hauser L."/>
            <person name="Jeffries C."/>
            <person name="Kyrpides N."/>
            <person name="Ivanova N."/>
            <person name="Mikhailova N."/>
            <person name="Beauchemin N."/>
            <person name="Sen A."/>
            <person name="Sur S.A."/>
            <person name="Gtari M."/>
            <person name="Wall L."/>
            <person name="Tisa L."/>
            <person name="Woyke T."/>
        </authorList>
    </citation>
    <scope>NUCLEOTIDE SEQUENCE [LARGE SCALE GENOMIC DNA]</scope>
    <source>
        <strain evidence="5">DSM 45817 / CECT 9037 / EuI1c</strain>
    </source>
</reference>
<dbReference type="Proteomes" id="UP000002484">
    <property type="component" value="Chromosome"/>
</dbReference>
<dbReference type="SMART" id="SM00422">
    <property type="entry name" value="HTH_MERR"/>
    <property type="match status" value="1"/>
</dbReference>
<dbReference type="EMBL" id="CP002299">
    <property type="protein sequence ID" value="ADP84354.1"/>
    <property type="molecule type" value="Genomic_DNA"/>
</dbReference>
<dbReference type="STRING" id="298654.FraEuI1c_6370"/>
<dbReference type="GO" id="GO:0003700">
    <property type="term" value="F:DNA-binding transcription factor activity"/>
    <property type="evidence" value="ECO:0007669"/>
    <property type="project" value="InterPro"/>
</dbReference>
<dbReference type="InterPro" id="IPR047057">
    <property type="entry name" value="MerR_fam"/>
</dbReference>
<protein>
    <submittedName>
        <fullName evidence="4">Transcriptional regulator, MerR family</fullName>
    </submittedName>
</protein>
<dbReference type="InterPro" id="IPR000551">
    <property type="entry name" value="MerR-type_HTH_dom"/>
</dbReference>
<dbReference type="AlphaFoldDB" id="E3J5X3"/>
<dbReference type="InterPro" id="IPR009061">
    <property type="entry name" value="DNA-bd_dom_put_sf"/>
</dbReference>
<dbReference type="PANTHER" id="PTHR30204:SF93">
    <property type="entry name" value="HTH MERR-TYPE DOMAIN-CONTAINING PROTEIN"/>
    <property type="match status" value="1"/>
</dbReference>
<dbReference type="GO" id="GO:0003677">
    <property type="term" value="F:DNA binding"/>
    <property type="evidence" value="ECO:0007669"/>
    <property type="project" value="UniProtKB-KW"/>
</dbReference>
<organism evidence="4 5">
    <name type="scientific">Pseudofrankia inefficax (strain DSM 45817 / CECT 9037 / DDB 130130 / EuI1c)</name>
    <name type="common">Frankia inefficax</name>
    <dbReference type="NCBI Taxonomy" id="298654"/>
    <lineage>
        <taxon>Bacteria</taxon>
        <taxon>Bacillati</taxon>
        <taxon>Actinomycetota</taxon>
        <taxon>Actinomycetes</taxon>
        <taxon>Frankiales</taxon>
        <taxon>Frankiaceae</taxon>
        <taxon>Pseudofrankia</taxon>
    </lineage>
</organism>
<evidence type="ECO:0000259" key="3">
    <source>
        <dbReference type="PROSITE" id="PS50937"/>
    </source>
</evidence>
<dbReference type="InParanoid" id="E3J5X3"/>
<dbReference type="eggNOG" id="COG0789">
    <property type="taxonomic scope" value="Bacteria"/>
</dbReference>
<dbReference type="SUPFAM" id="SSF46955">
    <property type="entry name" value="Putative DNA-binding domain"/>
    <property type="match status" value="1"/>
</dbReference>
<gene>
    <name evidence="4" type="ordered locus">FraEuI1c_6370</name>
</gene>
<dbReference type="PROSITE" id="PS50937">
    <property type="entry name" value="HTH_MERR_2"/>
    <property type="match status" value="1"/>
</dbReference>
<evidence type="ECO:0000256" key="1">
    <source>
        <dbReference type="ARBA" id="ARBA00023125"/>
    </source>
</evidence>
<dbReference type="Gene3D" id="1.10.1660.10">
    <property type="match status" value="1"/>
</dbReference>
<keyword evidence="5" id="KW-1185">Reference proteome</keyword>
<accession>E3J5X3</accession>
<dbReference type="PROSITE" id="PS00552">
    <property type="entry name" value="HTH_MERR_1"/>
    <property type="match status" value="1"/>
</dbReference>
<evidence type="ECO:0000256" key="2">
    <source>
        <dbReference type="SAM" id="MobiDB-lite"/>
    </source>
</evidence>